<protein>
    <submittedName>
        <fullName evidence="2">SIMPL domain-containing protein</fullName>
    </submittedName>
</protein>
<dbReference type="PANTHER" id="PTHR34387">
    <property type="entry name" value="SLR1258 PROTEIN"/>
    <property type="match status" value="1"/>
</dbReference>
<organism evidence="2 3">
    <name type="scientific">Pseudomonas typographi</name>
    <dbReference type="NCBI Taxonomy" id="2715964"/>
    <lineage>
        <taxon>Bacteria</taxon>
        <taxon>Pseudomonadati</taxon>
        <taxon>Pseudomonadota</taxon>
        <taxon>Gammaproteobacteria</taxon>
        <taxon>Pseudomonadales</taxon>
        <taxon>Pseudomonadaceae</taxon>
        <taxon>Pseudomonas</taxon>
    </lineage>
</organism>
<dbReference type="InterPro" id="IPR052022">
    <property type="entry name" value="26kDa_periplasmic_antigen"/>
</dbReference>
<evidence type="ECO:0000256" key="1">
    <source>
        <dbReference type="SAM" id="SignalP"/>
    </source>
</evidence>
<evidence type="ECO:0000313" key="3">
    <source>
        <dbReference type="Proteomes" id="UP000805841"/>
    </source>
</evidence>
<name>A0ABR7YVY8_9PSED</name>
<feature type="signal peptide" evidence="1">
    <location>
        <begin position="1"/>
        <end position="24"/>
    </location>
</feature>
<dbReference type="RefSeq" id="WP_190416793.1">
    <property type="nucleotide sequence ID" value="NZ_JAAOCA010000002.1"/>
</dbReference>
<reference evidence="2 3" key="1">
    <citation type="journal article" date="2020" name="Insects">
        <title>Bacteria Belonging to Pseudomonas typographi sp. nov. from the Bark Beetle Ips typographus Have Genomic Potential to Aid in the Host Ecology.</title>
        <authorList>
            <person name="Peral-Aranega E."/>
            <person name="Saati-Santamaria Z."/>
            <person name="Kolarik M."/>
            <person name="Rivas R."/>
            <person name="Garcia-Fraile P."/>
        </authorList>
    </citation>
    <scope>NUCLEOTIDE SEQUENCE [LARGE SCALE GENOMIC DNA]</scope>
    <source>
        <strain evidence="2 3">CA3A</strain>
    </source>
</reference>
<dbReference type="Gene3D" id="3.30.110.170">
    <property type="entry name" value="Protein of unknown function (DUF541), domain 1"/>
    <property type="match status" value="1"/>
</dbReference>
<sequence length="237" mass="25412">MFALRRCSALLLAASLLIPPLTYADELHYNQISLHAEASREVPRDLMTVTLYTEDQGRDPAQLAAGISTLLNKALAQARGTQGVTASMGSRRSYPVYDDKGQKITGWRERAEVRLQSQDFPALSTLTGELLQTLKMGGMAFGIADQTRKDNEDALLKDAVAAFKARAQRVTEAMGGSGYKIVNLDLNEGGGSMRAAPMPMMMKAARADAAPVTPDIEAGTTQVQVNAGGLIEVQMAP</sequence>
<proteinExistence type="predicted"/>
<keyword evidence="1" id="KW-0732">Signal</keyword>
<dbReference type="PANTHER" id="PTHR34387:SF1">
    <property type="entry name" value="PERIPLASMIC IMMUNOGENIC PROTEIN"/>
    <property type="match status" value="1"/>
</dbReference>
<dbReference type="InterPro" id="IPR007497">
    <property type="entry name" value="SIMPL/DUF541"/>
</dbReference>
<dbReference type="Pfam" id="PF04402">
    <property type="entry name" value="SIMPL"/>
    <property type="match status" value="1"/>
</dbReference>
<accession>A0ABR7YVY8</accession>
<dbReference type="EMBL" id="JAAOCA010000002">
    <property type="protein sequence ID" value="MBD1597363.1"/>
    <property type="molecule type" value="Genomic_DNA"/>
</dbReference>
<comment type="caution">
    <text evidence="2">The sequence shown here is derived from an EMBL/GenBank/DDBJ whole genome shotgun (WGS) entry which is preliminary data.</text>
</comment>
<keyword evidence="3" id="KW-1185">Reference proteome</keyword>
<dbReference type="Proteomes" id="UP000805841">
    <property type="component" value="Unassembled WGS sequence"/>
</dbReference>
<feature type="chain" id="PRO_5046225980" evidence="1">
    <location>
        <begin position="25"/>
        <end position="237"/>
    </location>
</feature>
<dbReference type="Gene3D" id="3.30.70.2970">
    <property type="entry name" value="Protein of unknown function (DUF541), domain 2"/>
    <property type="match status" value="1"/>
</dbReference>
<evidence type="ECO:0000313" key="2">
    <source>
        <dbReference type="EMBL" id="MBD1597363.1"/>
    </source>
</evidence>
<gene>
    <name evidence="2" type="ORF">HAQ05_01360</name>
</gene>